<protein>
    <submittedName>
        <fullName evidence="1">Uncharacterized protein</fullName>
    </submittedName>
</protein>
<name>A0A316G752_9RHOB</name>
<keyword evidence="2" id="KW-1185">Reference proteome</keyword>
<reference evidence="1 2" key="1">
    <citation type="submission" date="2018-05" db="EMBL/GenBank/DDBJ databases">
        <title>Genomic Encyclopedia of Type Strains, Phase IV (KMG-IV): sequencing the most valuable type-strain genomes for metagenomic binning, comparative biology and taxonomic classification.</title>
        <authorList>
            <person name="Goeker M."/>
        </authorList>
    </citation>
    <scope>NUCLEOTIDE SEQUENCE [LARGE SCALE GENOMIC DNA]</scope>
    <source>
        <strain evidence="1 2">DSM 16097</strain>
    </source>
</reference>
<evidence type="ECO:0000313" key="1">
    <source>
        <dbReference type="EMBL" id="PWK56744.1"/>
    </source>
</evidence>
<dbReference type="Proteomes" id="UP000245708">
    <property type="component" value="Unassembled WGS sequence"/>
</dbReference>
<gene>
    <name evidence="1" type="ORF">C7455_11349</name>
</gene>
<proteinExistence type="predicted"/>
<comment type="caution">
    <text evidence="1">The sequence shown here is derived from an EMBL/GenBank/DDBJ whole genome shotgun (WGS) entry which is preliminary data.</text>
</comment>
<dbReference type="EMBL" id="QGGW01000013">
    <property type="protein sequence ID" value="PWK56744.1"/>
    <property type="molecule type" value="Genomic_DNA"/>
</dbReference>
<dbReference type="AlphaFoldDB" id="A0A316G752"/>
<accession>A0A316G752</accession>
<sequence length="431" mass="47431">MHVSHTIDLVPNGLWAPDPIRPPHDTCVKSAAFCSKPLEQVVSQAKLHVEDHGNTGHRATRKDFITMLIKGMAALSVTFSLFAIANCAYAQEQTVAEFEGAWAAVHSRRGEQLEVSLEVVRDVGRISFRANNWNPVGSGFCEYVFSAEGLNDIDIFLHRNAMTPDWCPENLTMNFDRTGPNQANLLMNEDTFLENFDVFAQLRPFRPQDAMPEIEGLDILGLTLGASQTEIEVALTDMGFDALIEATRTVGAQDGSWTRESRSYNREGDTIIVSFSSVFAENPVIPTAVAISRDVIISAGEAITAQTIMQSLASKYGETSVYGDVRQYDRTGRLVTSRAQLNDLCPVGPLQEIEFQSNVAVSAVRLTCGPVVSFGVATDFSTGLATRFSVSMIHPDEVWDDFWQVWSASQYTRIRAIYDGITSATSEAPEL</sequence>
<evidence type="ECO:0000313" key="2">
    <source>
        <dbReference type="Proteomes" id="UP000245708"/>
    </source>
</evidence>
<organism evidence="1 2">
    <name type="scientific">Roseicyclus mahoneyensis</name>
    <dbReference type="NCBI Taxonomy" id="164332"/>
    <lineage>
        <taxon>Bacteria</taxon>
        <taxon>Pseudomonadati</taxon>
        <taxon>Pseudomonadota</taxon>
        <taxon>Alphaproteobacteria</taxon>
        <taxon>Rhodobacterales</taxon>
        <taxon>Roseobacteraceae</taxon>
        <taxon>Roseicyclus</taxon>
    </lineage>
</organism>